<dbReference type="OrthoDB" id="9803541at2"/>
<sequence>MHQLIREIEQKYMPAEFPEFRVGDTVKVHVKVKERNKERIQVFEGVVIRIKGSGTGKSFTVRKESYGVGIERTFPFACPSIAKVELSKRGKVRRAKLYYLRERRGKAAKIREIKEWELRKRAAESAAAKEENQ</sequence>
<comment type="function">
    <text evidence="5 6">This protein is located at the 30S-50S ribosomal subunit interface and may play a role in the structure and function of the aminoacyl-tRNA binding site.</text>
</comment>
<dbReference type="PROSITE" id="PS01015">
    <property type="entry name" value="RIBOSOMAL_L19"/>
    <property type="match status" value="1"/>
</dbReference>
<accession>A0A285NKY4</accession>
<feature type="coiled-coil region" evidence="7">
    <location>
        <begin position="106"/>
        <end position="133"/>
    </location>
</feature>
<dbReference type="InterPro" id="IPR001857">
    <property type="entry name" value="Ribosomal_bL19"/>
</dbReference>
<dbReference type="PANTHER" id="PTHR15680">
    <property type="entry name" value="RIBOSOMAL PROTEIN L19"/>
    <property type="match status" value="1"/>
</dbReference>
<reference evidence="9" key="1">
    <citation type="submission" date="2017-09" db="EMBL/GenBank/DDBJ databases">
        <authorList>
            <person name="Varghese N."/>
            <person name="Submissions S."/>
        </authorList>
    </citation>
    <scope>NUCLEOTIDE SEQUENCE [LARGE SCALE GENOMIC DNA]</scope>
    <source>
        <strain evidence="9">DSM 15103</strain>
    </source>
</reference>
<evidence type="ECO:0000256" key="7">
    <source>
        <dbReference type="SAM" id="Coils"/>
    </source>
</evidence>
<dbReference type="AlphaFoldDB" id="A0A285NKY4"/>
<dbReference type="InterPro" id="IPR008991">
    <property type="entry name" value="Translation_prot_SH3-like_sf"/>
</dbReference>
<dbReference type="GO" id="GO:0003735">
    <property type="term" value="F:structural constituent of ribosome"/>
    <property type="evidence" value="ECO:0007669"/>
    <property type="project" value="InterPro"/>
</dbReference>
<dbReference type="InterPro" id="IPR038657">
    <property type="entry name" value="Ribosomal_bL19_sf"/>
</dbReference>
<evidence type="ECO:0000256" key="3">
    <source>
        <dbReference type="ARBA" id="ARBA00023274"/>
    </source>
</evidence>
<protein>
    <recommendedName>
        <fullName evidence="4 5">Large ribosomal subunit protein bL19</fullName>
    </recommendedName>
</protein>
<dbReference type="Pfam" id="PF01245">
    <property type="entry name" value="Ribosomal_L19"/>
    <property type="match status" value="1"/>
</dbReference>
<dbReference type="Gene3D" id="2.30.30.790">
    <property type="match status" value="1"/>
</dbReference>
<keyword evidence="3 5" id="KW-0687">Ribonucleoprotein</keyword>
<dbReference type="PRINTS" id="PR00061">
    <property type="entry name" value="RIBOSOMALL19"/>
</dbReference>
<evidence type="ECO:0000256" key="1">
    <source>
        <dbReference type="ARBA" id="ARBA00005781"/>
    </source>
</evidence>
<dbReference type="HAMAP" id="MF_00402">
    <property type="entry name" value="Ribosomal_bL19"/>
    <property type="match status" value="1"/>
</dbReference>
<dbReference type="GO" id="GO:0006412">
    <property type="term" value="P:translation"/>
    <property type="evidence" value="ECO:0007669"/>
    <property type="project" value="UniProtKB-UniRule"/>
</dbReference>
<comment type="similarity">
    <text evidence="1 5 6">Belongs to the bacterial ribosomal protein bL19 family.</text>
</comment>
<name>A0A285NKY4_9AQUI</name>
<evidence type="ECO:0000256" key="6">
    <source>
        <dbReference type="RuleBase" id="RU000559"/>
    </source>
</evidence>
<gene>
    <name evidence="5" type="primary">rplS</name>
    <name evidence="8" type="ORF">SAMN06265182_1648</name>
</gene>
<dbReference type="PANTHER" id="PTHR15680:SF9">
    <property type="entry name" value="LARGE RIBOSOMAL SUBUNIT PROTEIN BL19M"/>
    <property type="match status" value="1"/>
</dbReference>
<keyword evidence="7" id="KW-0175">Coiled coil</keyword>
<evidence type="ECO:0000313" key="9">
    <source>
        <dbReference type="Proteomes" id="UP000219036"/>
    </source>
</evidence>
<proteinExistence type="inferred from homology"/>
<organism evidence="8 9">
    <name type="scientific">Persephonella hydrogeniphila</name>
    <dbReference type="NCBI Taxonomy" id="198703"/>
    <lineage>
        <taxon>Bacteria</taxon>
        <taxon>Pseudomonadati</taxon>
        <taxon>Aquificota</taxon>
        <taxon>Aquificia</taxon>
        <taxon>Aquificales</taxon>
        <taxon>Hydrogenothermaceae</taxon>
        <taxon>Persephonella</taxon>
    </lineage>
</organism>
<dbReference type="FunFam" id="2.30.30.790:FF:000001">
    <property type="entry name" value="50S ribosomal protein L19"/>
    <property type="match status" value="1"/>
</dbReference>
<dbReference type="GO" id="GO:0022625">
    <property type="term" value="C:cytosolic large ribosomal subunit"/>
    <property type="evidence" value="ECO:0007669"/>
    <property type="project" value="TreeGrafter"/>
</dbReference>
<evidence type="ECO:0000256" key="2">
    <source>
        <dbReference type="ARBA" id="ARBA00022980"/>
    </source>
</evidence>
<dbReference type="PIRSF" id="PIRSF002191">
    <property type="entry name" value="Ribosomal_L19"/>
    <property type="match status" value="1"/>
</dbReference>
<dbReference type="RefSeq" id="WP_097000809.1">
    <property type="nucleotide sequence ID" value="NZ_OBEI01000008.1"/>
</dbReference>
<dbReference type="EMBL" id="OBEI01000008">
    <property type="protein sequence ID" value="SNZ09888.1"/>
    <property type="molecule type" value="Genomic_DNA"/>
</dbReference>
<keyword evidence="9" id="KW-1185">Reference proteome</keyword>
<dbReference type="InterPro" id="IPR018257">
    <property type="entry name" value="Ribosomal_bL19_CS"/>
</dbReference>
<dbReference type="Proteomes" id="UP000219036">
    <property type="component" value="Unassembled WGS sequence"/>
</dbReference>
<dbReference type="SUPFAM" id="SSF50104">
    <property type="entry name" value="Translation proteins SH3-like domain"/>
    <property type="match status" value="1"/>
</dbReference>
<evidence type="ECO:0000313" key="8">
    <source>
        <dbReference type="EMBL" id="SNZ09888.1"/>
    </source>
</evidence>
<keyword evidence="2 5" id="KW-0689">Ribosomal protein</keyword>
<evidence type="ECO:0000256" key="4">
    <source>
        <dbReference type="ARBA" id="ARBA00035171"/>
    </source>
</evidence>
<evidence type="ECO:0000256" key="5">
    <source>
        <dbReference type="HAMAP-Rule" id="MF_00402"/>
    </source>
</evidence>
<dbReference type="NCBIfam" id="TIGR01024">
    <property type="entry name" value="rplS_bact"/>
    <property type="match status" value="1"/>
</dbReference>